<organism evidence="1 2">
    <name type="scientific">Coccomyxa viridis</name>
    <dbReference type="NCBI Taxonomy" id="1274662"/>
    <lineage>
        <taxon>Eukaryota</taxon>
        <taxon>Viridiplantae</taxon>
        <taxon>Chlorophyta</taxon>
        <taxon>core chlorophytes</taxon>
        <taxon>Trebouxiophyceae</taxon>
        <taxon>Trebouxiophyceae incertae sedis</taxon>
        <taxon>Coccomyxaceae</taxon>
        <taxon>Coccomyxa</taxon>
    </lineage>
</organism>
<reference evidence="1 2" key="1">
    <citation type="submission" date="2024-06" db="EMBL/GenBank/DDBJ databases">
        <authorList>
            <person name="Kraege A."/>
            <person name="Thomma B."/>
        </authorList>
    </citation>
    <scope>NUCLEOTIDE SEQUENCE [LARGE SCALE GENOMIC DNA]</scope>
</reference>
<dbReference type="EMBL" id="CAXHTA020000006">
    <property type="protein sequence ID" value="CAL5222136.1"/>
    <property type="molecule type" value="Genomic_DNA"/>
</dbReference>
<keyword evidence="2" id="KW-1185">Reference proteome</keyword>
<comment type="caution">
    <text evidence="1">The sequence shown here is derived from an EMBL/GenBank/DDBJ whole genome shotgun (WGS) entry which is preliminary data.</text>
</comment>
<evidence type="ECO:0000313" key="2">
    <source>
        <dbReference type="Proteomes" id="UP001497392"/>
    </source>
</evidence>
<evidence type="ECO:0000313" key="1">
    <source>
        <dbReference type="EMBL" id="CAL5222136.1"/>
    </source>
</evidence>
<protein>
    <submittedName>
        <fullName evidence="1">G4457 protein</fullName>
    </submittedName>
</protein>
<proteinExistence type="predicted"/>
<sequence>MVNTSLFDELDHQVVRLKLTGRPHSVCRRAGGGHHCAARAGGRGCAESGWGCCASLSKQLVILLSRVDAP</sequence>
<dbReference type="Proteomes" id="UP001497392">
    <property type="component" value="Unassembled WGS sequence"/>
</dbReference>
<accession>A0ABP1FQD2</accession>
<gene>
    <name evidence="1" type="primary">g4457</name>
    <name evidence="1" type="ORF">VP750_LOCUS3795</name>
</gene>
<name>A0ABP1FQD2_9CHLO</name>